<keyword evidence="6 7" id="KW-0472">Membrane</keyword>
<evidence type="ECO:0000259" key="8">
    <source>
        <dbReference type="Pfam" id="PF06808"/>
    </source>
</evidence>
<sequence length="431" mass="45557">MTIGLIALAALAVLLLVRVPVGIAMIIVGFFGTLVFTNPTAAFATMTGETIELAMKLEIMVIPFFLLMGNLAGVCGLSRDLFDVANALLGRMRGGLASATVIGCGGFAALSGSSVAAAVTMGKVAIPQMNRFGYDDRLATGVVAAGGTLGILIPPSAGFAVYGILTEQSIGKLFLAGVLPGILLMTLFILVIMIVTAIWPHLGPAAAVMPRRERMQAVFRSLPFILVVLTTIGGIYLGVFTPMESAGVGAIATFFVALWRRSLSWSRIRLVLVETTTTTAMIYIILIGASIFTPFLARTGIPSALSAAMLDLELGVFGSMMLLMVAYLILGTFLDGFALLALTLPIVFPVIVSLGLDPIWFGVFMVVVLEMALISPPVGMNVFVLKSIVPDISLSHIYTGTLPFLLAMIVLIVLLVLWPDIALFLPETMGR</sequence>
<keyword evidence="3 7" id="KW-0997">Cell inner membrane</keyword>
<gene>
    <name evidence="9" type="ORF">ACFPOD_09590</name>
</gene>
<evidence type="ECO:0000256" key="2">
    <source>
        <dbReference type="ARBA" id="ARBA00022475"/>
    </source>
</evidence>
<dbReference type="PANTHER" id="PTHR33362:SF5">
    <property type="entry name" value="C4-DICARBOXYLATE TRAP TRANSPORTER LARGE PERMEASE PROTEIN DCTM"/>
    <property type="match status" value="1"/>
</dbReference>
<dbReference type="Pfam" id="PF06808">
    <property type="entry name" value="DctM"/>
    <property type="match status" value="1"/>
</dbReference>
<organism evidence="9 10">
    <name type="scientific">Nitratireductor kimnyeongensis</name>
    <dbReference type="NCBI Taxonomy" id="430679"/>
    <lineage>
        <taxon>Bacteria</taxon>
        <taxon>Pseudomonadati</taxon>
        <taxon>Pseudomonadota</taxon>
        <taxon>Alphaproteobacteria</taxon>
        <taxon>Hyphomicrobiales</taxon>
        <taxon>Phyllobacteriaceae</taxon>
        <taxon>Nitratireductor</taxon>
    </lineage>
</organism>
<keyword evidence="10" id="KW-1185">Reference proteome</keyword>
<evidence type="ECO:0000256" key="1">
    <source>
        <dbReference type="ARBA" id="ARBA00004429"/>
    </source>
</evidence>
<feature type="transmembrane region" description="Helical" evidence="7">
    <location>
        <begin position="138"/>
        <end position="162"/>
    </location>
</feature>
<feature type="transmembrane region" description="Helical" evidence="7">
    <location>
        <begin position="243"/>
        <end position="259"/>
    </location>
</feature>
<evidence type="ECO:0000256" key="4">
    <source>
        <dbReference type="ARBA" id="ARBA00022692"/>
    </source>
</evidence>
<feature type="transmembrane region" description="Helical" evidence="7">
    <location>
        <begin position="57"/>
        <end position="79"/>
    </location>
</feature>
<dbReference type="RefSeq" id="WP_223021315.1">
    <property type="nucleotide sequence ID" value="NZ_CP078143.1"/>
</dbReference>
<feature type="transmembrane region" description="Helical" evidence="7">
    <location>
        <begin position="362"/>
        <end position="385"/>
    </location>
</feature>
<dbReference type="PANTHER" id="PTHR33362">
    <property type="entry name" value="SIALIC ACID TRAP TRANSPORTER PERMEASE PROTEIN SIAT-RELATED"/>
    <property type="match status" value="1"/>
</dbReference>
<protein>
    <recommendedName>
        <fullName evidence="7">TRAP transporter large permease protein</fullName>
    </recommendedName>
</protein>
<dbReference type="EMBL" id="JBHSNB010000002">
    <property type="protein sequence ID" value="MFC5585366.1"/>
    <property type="molecule type" value="Genomic_DNA"/>
</dbReference>
<name>A0ABW0T9Q8_9HYPH</name>
<evidence type="ECO:0000256" key="7">
    <source>
        <dbReference type="RuleBase" id="RU369079"/>
    </source>
</evidence>
<keyword evidence="5 7" id="KW-1133">Transmembrane helix</keyword>
<dbReference type="PIRSF" id="PIRSF006066">
    <property type="entry name" value="HI0050"/>
    <property type="match status" value="1"/>
</dbReference>
<keyword evidence="2" id="KW-1003">Cell membrane</keyword>
<proteinExistence type="inferred from homology"/>
<dbReference type="InterPro" id="IPR010656">
    <property type="entry name" value="DctM"/>
</dbReference>
<feature type="transmembrane region" description="Helical" evidence="7">
    <location>
        <begin position="312"/>
        <end position="330"/>
    </location>
</feature>
<evidence type="ECO:0000313" key="10">
    <source>
        <dbReference type="Proteomes" id="UP001596107"/>
    </source>
</evidence>
<feature type="transmembrane region" description="Helical" evidence="7">
    <location>
        <begin position="99"/>
        <end position="126"/>
    </location>
</feature>
<feature type="domain" description="TRAP C4-dicarboxylate transport system permease DctM subunit" evidence="8">
    <location>
        <begin position="8"/>
        <end position="420"/>
    </location>
</feature>
<dbReference type="InterPro" id="IPR004681">
    <property type="entry name" value="TRAP_DctM"/>
</dbReference>
<dbReference type="Proteomes" id="UP001596107">
    <property type="component" value="Unassembled WGS sequence"/>
</dbReference>
<comment type="subcellular location">
    <subcellularLocation>
        <location evidence="1 7">Cell inner membrane</location>
        <topology evidence="1 7">Multi-pass membrane protein</topology>
    </subcellularLocation>
</comment>
<keyword evidence="7" id="KW-0813">Transport</keyword>
<feature type="transmembrane region" description="Helical" evidence="7">
    <location>
        <begin position="6"/>
        <end position="36"/>
    </location>
</feature>
<feature type="transmembrane region" description="Helical" evidence="7">
    <location>
        <begin position="337"/>
        <end position="356"/>
    </location>
</feature>
<evidence type="ECO:0000313" key="9">
    <source>
        <dbReference type="EMBL" id="MFC5585366.1"/>
    </source>
</evidence>
<feature type="transmembrane region" description="Helical" evidence="7">
    <location>
        <begin position="271"/>
        <end position="292"/>
    </location>
</feature>
<dbReference type="NCBIfam" id="TIGR00786">
    <property type="entry name" value="dctM"/>
    <property type="match status" value="1"/>
</dbReference>
<comment type="function">
    <text evidence="7">Part of the tripartite ATP-independent periplasmic (TRAP) transport system.</text>
</comment>
<evidence type="ECO:0000256" key="5">
    <source>
        <dbReference type="ARBA" id="ARBA00022989"/>
    </source>
</evidence>
<comment type="caution">
    <text evidence="9">The sequence shown here is derived from an EMBL/GenBank/DDBJ whole genome shotgun (WGS) entry which is preliminary data.</text>
</comment>
<feature type="transmembrane region" description="Helical" evidence="7">
    <location>
        <begin position="397"/>
        <end position="418"/>
    </location>
</feature>
<reference evidence="10" key="1">
    <citation type="journal article" date="2019" name="Int. J. Syst. Evol. Microbiol.">
        <title>The Global Catalogue of Microorganisms (GCM) 10K type strain sequencing project: providing services to taxonomists for standard genome sequencing and annotation.</title>
        <authorList>
            <consortium name="The Broad Institute Genomics Platform"/>
            <consortium name="The Broad Institute Genome Sequencing Center for Infectious Disease"/>
            <person name="Wu L."/>
            <person name="Ma J."/>
        </authorList>
    </citation>
    <scope>NUCLEOTIDE SEQUENCE [LARGE SCALE GENOMIC DNA]</scope>
    <source>
        <strain evidence="10">JCM 3366</strain>
    </source>
</reference>
<comment type="similarity">
    <text evidence="7">Belongs to the TRAP transporter large permease family.</text>
</comment>
<feature type="transmembrane region" description="Helical" evidence="7">
    <location>
        <begin position="217"/>
        <end position="237"/>
    </location>
</feature>
<keyword evidence="4 7" id="KW-0812">Transmembrane</keyword>
<evidence type="ECO:0000256" key="6">
    <source>
        <dbReference type="ARBA" id="ARBA00023136"/>
    </source>
</evidence>
<accession>A0ABW0T9Q8</accession>
<feature type="transmembrane region" description="Helical" evidence="7">
    <location>
        <begin position="174"/>
        <end position="196"/>
    </location>
</feature>
<evidence type="ECO:0000256" key="3">
    <source>
        <dbReference type="ARBA" id="ARBA00022519"/>
    </source>
</evidence>
<comment type="subunit">
    <text evidence="7">The complex comprises the extracytoplasmic solute receptor protein and the two transmembrane proteins.</text>
</comment>